<dbReference type="InParanoid" id="C3ZDZ4"/>
<feature type="domain" description="C-type lectin" evidence="3">
    <location>
        <begin position="47"/>
        <end position="164"/>
    </location>
</feature>
<accession>C3ZDZ4</accession>
<dbReference type="GO" id="GO:0030246">
    <property type="term" value="F:carbohydrate binding"/>
    <property type="evidence" value="ECO:0007669"/>
    <property type="project" value="UniProtKB-KW"/>
</dbReference>
<dbReference type="InterPro" id="IPR016187">
    <property type="entry name" value="CTDL_fold"/>
</dbReference>
<dbReference type="EMBL" id="GG666612">
    <property type="protein sequence ID" value="EEN48950.1"/>
    <property type="molecule type" value="Genomic_DNA"/>
</dbReference>
<dbReference type="SMART" id="SM00034">
    <property type="entry name" value="CLECT"/>
    <property type="match status" value="1"/>
</dbReference>
<dbReference type="Pfam" id="PF00059">
    <property type="entry name" value="Lectin_C"/>
    <property type="match status" value="1"/>
</dbReference>
<dbReference type="InterPro" id="IPR016186">
    <property type="entry name" value="C-type_lectin-like/link_sf"/>
</dbReference>
<evidence type="ECO:0000259" key="3">
    <source>
        <dbReference type="PROSITE" id="PS50041"/>
    </source>
</evidence>
<name>C3ZDZ4_BRAFL</name>
<dbReference type="AlphaFoldDB" id="C3ZDZ4"/>
<dbReference type="InterPro" id="IPR018378">
    <property type="entry name" value="C-type_lectin_CS"/>
</dbReference>
<dbReference type="PROSITE" id="PS50041">
    <property type="entry name" value="C_TYPE_LECTIN_2"/>
    <property type="match status" value="1"/>
</dbReference>
<dbReference type="SUPFAM" id="SSF56436">
    <property type="entry name" value="C-type lectin-like"/>
    <property type="match status" value="1"/>
</dbReference>
<dbReference type="PROSITE" id="PS00615">
    <property type="entry name" value="C_TYPE_LECTIN_1"/>
    <property type="match status" value="1"/>
</dbReference>
<organism>
    <name type="scientific">Branchiostoma floridae</name>
    <name type="common">Florida lancelet</name>
    <name type="synonym">Amphioxus</name>
    <dbReference type="NCBI Taxonomy" id="7739"/>
    <lineage>
        <taxon>Eukaryota</taxon>
        <taxon>Metazoa</taxon>
        <taxon>Chordata</taxon>
        <taxon>Cephalochordata</taxon>
        <taxon>Leptocardii</taxon>
        <taxon>Amphioxiformes</taxon>
        <taxon>Branchiostomatidae</taxon>
        <taxon>Branchiostoma</taxon>
    </lineage>
</organism>
<dbReference type="InterPro" id="IPR001304">
    <property type="entry name" value="C-type_lectin-like"/>
</dbReference>
<dbReference type="PANTHER" id="PTHR22799:SF6">
    <property type="entry name" value="C-TYPE LECTIN DOMAIN FAMILY 4 MEMBER M-LIKE"/>
    <property type="match status" value="1"/>
</dbReference>
<keyword evidence="1" id="KW-0430">Lectin</keyword>
<proteinExistence type="predicted"/>
<dbReference type="eggNOG" id="KOG4297">
    <property type="taxonomic scope" value="Eukaryota"/>
</dbReference>
<gene>
    <name evidence="4" type="ORF">BRAFLDRAFT_65526</name>
</gene>
<protein>
    <recommendedName>
        <fullName evidence="3">C-type lectin domain-containing protein</fullName>
    </recommendedName>
</protein>
<dbReference type="STRING" id="7739.C3ZDZ4"/>
<keyword evidence="2" id="KW-1015">Disulfide bond</keyword>
<evidence type="ECO:0000256" key="2">
    <source>
        <dbReference type="ARBA" id="ARBA00023157"/>
    </source>
</evidence>
<sequence length="177" mass="19632">MADGPQLTRSQSMEGNSPMQTDWVAVADAAANIPNAMYVSSADYEKWRGICFKAFNIRATFNEAVDLCRKDGGTLAMPRDAETNAYLTTIHEAMAVYSGFWIGLSDQHEEGVFKWVDGTALGEYNDWDSGEPNDYGEHKDCVLHMVRGTWVDATCQVPARFICQVVPANKTQHTTLV</sequence>
<dbReference type="Gene3D" id="3.10.100.10">
    <property type="entry name" value="Mannose-Binding Protein A, subunit A"/>
    <property type="match status" value="1"/>
</dbReference>
<evidence type="ECO:0000313" key="4">
    <source>
        <dbReference type="EMBL" id="EEN48950.1"/>
    </source>
</evidence>
<dbReference type="InterPro" id="IPR051663">
    <property type="entry name" value="CLec_Tetranectin-domain"/>
</dbReference>
<reference evidence="4" key="1">
    <citation type="journal article" date="2008" name="Nature">
        <title>The amphioxus genome and the evolution of the chordate karyotype.</title>
        <authorList>
            <consortium name="US DOE Joint Genome Institute (JGI-PGF)"/>
            <person name="Putnam N.H."/>
            <person name="Butts T."/>
            <person name="Ferrier D.E.K."/>
            <person name="Furlong R.F."/>
            <person name="Hellsten U."/>
            <person name="Kawashima T."/>
            <person name="Robinson-Rechavi M."/>
            <person name="Shoguchi E."/>
            <person name="Terry A."/>
            <person name="Yu J.-K."/>
            <person name="Benito-Gutierrez E.L."/>
            <person name="Dubchak I."/>
            <person name="Garcia-Fernandez J."/>
            <person name="Gibson-Brown J.J."/>
            <person name="Grigoriev I.V."/>
            <person name="Horton A.C."/>
            <person name="de Jong P.J."/>
            <person name="Jurka J."/>
            <person name="Kapitonov V.V."/>
            <person name="Kohara Y."/>
            <person name="Kuroki Y."/>
            <person name="Lindquist E."/>
            <person name="Lucas S."/>
            <person name="Osoegawa K."/>
            <person name="Pennacchio L.A."/>
            <person name="Salamov A.A."/>
            <person name="Satou Y."/>
            <person name="Sauka-Spengler T."/>
            <person name="Schmutz J."/>
            <person name="Shin-I T."/>
            <person name="Toyoda A."/>
            <person name="Bronner-Fraser M."/>
            <person name="Fujiyama A."/>
            <person name="Holland L.Z."/>
            <person name="Holland P.W.H."/>
            <person name="Satoh N."/>
            <person name="Rokhsar D.S."/>
        </authorList>
    </citation>
    <scope>NUCLEOTIDE SEQUENCE [LARGE SCALE GENOMIC DNA]</scope>
    <source>
        <strain evidence="4">S238N-H82</strain>
        <tissue evidence="4">Testes</tissue>
    </source>
</reference>
<dbReference type="PANTHER" id="PTHR22799">
    <property type="entry name" value="TETRANECTIN-RELATED"/>
    <property type="match status" value="1"/>
</dbReference>
<evidence type="ECO:0000256" key="1">
    <source>
        <dbReference type="ARBA" id="ARBA00022734"/>
    </source>
</evidence>